<dbReference type="AlphaFoldDB" id="A0A2V3WEU5"/>
<comment type="similarity">
    <text evidence="9">Belongs to the ComGC family.</text>
</comment>
<dbReference type="InterPro" id="IPR000983">
    <property type="entry name" value="Bac_GSPG_pilin"/>
</dbReference>
<dbReference type="GO" id="GO:0030420">
    <property type="term" value="P:establishment of competence for transformation"/>
    <property type="evidence" value="ECO:0007669"/>
    <property type="project" value="UniProtKB-KW"/>
</dbReference>
<dbReference type="PRINTS" id="PR00813">
    <property type="entry name" value="BCTERIALGSPG"/>
</dbReference>
<keyword evidence="8" id="KW-0178">Competence</keyword>
<evidence type="ECO:0000256" key="2">
    <source>
        <dbReference type="ARBA" id="ARBA00004241"/>
    </source>
</evidence>
<evidence type="ECO:0000256" key="3">
    <source>
        <dbReference type="ARBA" id="ARBA00022475"/>
    </source>
</evidence>
<evidence type="ECO:0000256" key="1">
    <source>
        <dbReference type="ARBA" id="ARBA00004162"/>
    </source>
</evidence>
<dbReference type="GO" id="GO:0009986">
    <property type="term" value="C:cell surface"/>
    <property type="evidence" value="ECO:0007669"/>
    <property type="project" value="UniProtKB-SubCell"/>
</dbReference>
<sequence>MHLNQNEEGFTLIEMLIVMSVIALLLVLITPRLGNHNENIAKKSDEATVSFVNTQIQAYYLDNGEYPESLQALVNDDYLKADIIDPNRIVLAFETSENKKVHLVEDVPVP</sequence>
<reference evidence="11 12" key="1">
    <citation type="submission" date="2018-05" db="EMBL/GenBank/DDBJ databases">
        <title>Genomic Encyclopedia of Type Strains, Phase IV (KMG-IV): sequencing the most valuable type-strain genomes for metagenomic binning, comparative biology and taxonomic classification.</title>
        <authorList>
            <person name="Goeker M."/>
        </authorList>
    </citation>
    <scope>NUCLEOTIDE SEQUENCE [LARGE SCALE GENOMIC DNA]</scope>
    <source>
        <strain evidence="11 12">DSM 22440</strain>
    </source>
</reference>
<dbReference type="InterPro" id="IPR045584">
    <property type="entry name" value="Pilin-like"/>
</dbReference>
<dbReference type="PROSITE" id="PS00409">
    <property type="entry name" value="PROKAR_NTER_METHYL"/>
    <property type="match status" value="1"/>
</dbReference>
<dbReference type="Gene3D" id="3.30.700.10">
    <property type="entry name" value="Glycoprotein, Type 4 Pilin"/>
    <property type="match status" value="1"/>
</dbReference>
<dbReference type="SUPFAM" id="SSF54523">
    <property type="entry name" value="Pili subunits"/>
    <property type="match status" value="1"/>
</dbReference>
<accession>A0A2V3WEU5</accession>
<dbReference type="InterPro" id="IPR012902">
    <property type="entry name" value="N_methyl_site"/>
</dbReference>
<evidence type="ECO:0000256" key="5">
    <source>
        <dbReference type="ARBA" id="ARBA00022692"/>
    </source>
</evidence>
<dbReference type="NCBIfam" id="NF040999">
    <property type="entry name" value="pilin_ComGC"/>
    <property type="match status" value="1"/>
</dbReference>
<dbReference type="GO" id="GO:0015628">
    <property type="term" value="P:protein secretion by the type II secretion system"/>
    <property type="evidence" value="ECO:0007669"/>
    <property type="project" value="InterPro"/>
</dbReference>
<evidence type="ECO:0000256" key="10">
    <source>
        <dbReference type="SAM" id="Phobius"/>
    </source>
</evidence>
<dbReference type="RefSeq" id="WP_170114334.1">
    <property type="nucleotide sequence ID" value="NZ_QJJR01000004.1"/>
</dbReference>
<keyword evidence="5 10" id="KW-0812">Transmembrane</keyword>
<keyword evidence="12" id="KW-1185">Reference proteome</keyword>
<dbReference type="Proteomes" id="UP000247922">
    <property type="component" value="Unassembled WGS sequence"/>
</dbReference>
<dbReference type="GO" id="GO:0015627">
    <property type="term" value="C:type II protein secretion system complex"/>
    <property type="evidence" value="ECO:0007669"/>
    <property type="project" value="InterPro"/>
</dbReference>
<dbReference type="InterPro" id="IPR016940">
    <property type="entry name" value="ComGC"/>
</dbReference>
<dbReference type="GO" id="GO:0005886">
    <property type="term" value="C:plasma membrane"/>
    <property type="evidence" value="ECO:0007669"/>
    <property type="project" value="UniProtKB-SubCell"/>
</dbReference>
<evidence type="ECO:0000256" key="9">
    <source>
        <dbReference type="ARBA" id="ARBA00043982"/>
    </source>
</evidence>
<evidence type="ECO:0000256" key="7">
    <source>
        <dbReference type="ARBA" id="ARBA00023136"/>
    </source>
</evidence>
<gene>
    <name evidence="11" type="ORF">DES38_10490</name>
</gene>
<comment type="subcellular location">
    <subcellularLocation>
        <location evidence="1">Cell membrane</location>
        <topology evidence="1">Single-pass membrane protein</topology>
    </subcellularLocation>
    <subcellularLocation>
        <location evidence="2">Cell surface</location>
    </subcellularLocation>
</comment>
<keyword evidence="6 10" id="KW-1133">Transmembrane helix</keyword>
<evidence type="ECO:0000256" key="4">
    <source>
        <dbReference type="ARBA" id="ARBA00022481"/>
    </source>
</evidence>
<keyword evidence="3" id="KW-1003">Cell membrane</keyword>
<name>A0A2V3WEU5_9BACI</name>
<comment type="caution">
    <text evidence="11">The sequence shown here is derived from an EMBL/GenBank/DDBJ whole genome shotgun (WGS) entry which is preliminary data.</text>
</comment>
<feature type="transmembrane region" description="Helical" evidence="10">
    <location>
        <begin position="12"/>
        <end position="33"/>
    </location>
</feature>
<keyword evidence="7 10" id="KW-0472">Membrane</keyword>
<dbReference type="NCBIfam" id="TIGR02532">
    <property type="entry name" value="IV_pilin_GFxxxE"/>
    <property type="match status" value="1"/>
</dbReference>
<proteinExistence type="inferred from homology"/>
<dbReference type="EMBL" id="QJJR01000004">
    <property type="protein sequence ID" value="PXW91658.1"/>
    <property type="molecule type" value="Genomic_DNA"/>
</dbReference>
<keyword evidence="4" id="KW-0488">Methylation</keyword>
<evidence type="ECO:0000313" key="11">
    <source>
        <dbReference type="EMBL" id="PXW91658.1"/>
    </source>
</evidence>
<evidence type="ECO:0000256" key="6">
    <source>
        <dbReference type="ARBA" id="ARBA00022989"/>
    </source>
</evidence>
<evidence type="ECO:0000313" key="12">
    <source>
        <dbReference type="Proteomes" id="UP000247922"/>
    </source>
</evidence>
<organism evidence="11 12">
    <name type="scientific">Streptohalobacillus salinus</name>
    <dbReference type="NCBI Taxonomy" id="621096"/>
    <lineage>
        <taxon>Bacteria</taxon>
        <taxon>Bacillati</taxon>
        <taxon>Bacillota</taxon>
        <taxon>Bacilli</taxon>
        <taxon>Bacillales</taxon>
        <taxon>Bacillaceae</taxon>
        <taxon>Streptohalobacillus</taxon>
    </lineage>
</organism>
<protein>
    <submittedName>
        <fullName evidence="11">Competence protein ComGC</fullName>
    </submittedName>
</protein>
<evidence type="ECO:0000256" key="8">
    <source>
        <dbReference type="ARBA" id="ARBA00023287"/>
    </source>
</evidence>
<dbReference type="Pfam" id="PF07963">
    <property type="entry name" value="N_methyl"/>
    <property type="match status" value="1"/>
</dbReference>